<evidence type="ECO:0000256" key="9">
    <source>
        <dbReference type="ARBA" id="ARBA00023288"/>
    </source>
</evidence>
<evidence type="ECO:0000313" key="16">
    <source>
        <dbReference type="Proteomes" id="UP000594638"/>
    </source>
</evidence>
<feature type="domain" description="FAS1" evidence="13">
    <location>
        <begin position="22"/>
        <end position="168"/>
    </location>
</feature>
<dbReference type="SUPFAM" id="SSF82153">
    <property type="entry name" value="FAS1 domain"/>
    <property type="match status" value="1"/>
</dbReference>
<keyword evidence="16" id="KW-1185">Reference proteome</keyword>
<keyword evidence="8" id="KW-0325">Glycoprotein</keyword>
<gene>
    <name evidence="14" type="ORF">OLEA9_A033666</name>
    <name evidence="15" type="ORF">OLEA9_A089752</name>
</gene>
<dbReference type="OrthoDB" id="694090at2759"/>
<dbReference type="Proteomes" id="UP000594638">
    <property type="component" value="Unassembled WGS sequence"/>
</dbReference>
<keyword evidence="6" id="KW-0654">Proteoglycan</keyword>
<feature type="signal peptide" evidence="12">
    <location>
        <begin position="1"/>
        <end position="22"/>
    </location>
</feature>
<keyword evidence="9" id="KW-0449">Lipoprotein</keyword>
<dbReference type="GO" id="GO:0098552">
    <property type="term" value="C:side of membrane"/>
    <property type="evidence" value="ECO:0007669"/>
    <property type="project" value="UniProtKB-KW"/>
</dbReference>
<dbReference type="Gramene" id="OE9A089752T1">
    <property type="protein sequence ID" value="OE9A089752C1"/>
    <property type="gene ID" value="OE9A089752"/>
</dbReference>
<evidence type="ECO:0000256" key="6">
    <source>
        <dbReference type="ARBA" id="ARBA00022974"/>
    </source>
</evidence>
<evidence type="ECO:0000256" key="4">
    <source>
        <dbReference type="ARBA" id="ARBA00022622"/>
    </source>
</evidence>
<keyword evidence="4" id="KW-0336">GPI-anchor</keyword>
<dbReference type="InterPro" id="IPR033254">
    <property type="entry name" value="Plant_FLA"/>
</dbReference>
<dbReference type="PANTHER" id="PTHR32382">
    <property type="entry name" value="FASCICLIN-LIKE ARABINOGALACTAN PROTEIN"/>
    <property type="match status" value="1"/>
</dbReference>
<evidence type="ECO:0000256" key="8">
    <source>
        <dbReference type="ARBA" id="ARBA00023180"/>
    </source>
</evidence>
<dbReference type="Gramene" id="OE9A033666T1">
    <property type="protein sequence ID" value="OE9A033666C1"/>
    <property type="gene ID" value="OE9A033666"/>
</dbReference>
<keyword evidence="3" id="KW-1003">Cell membrane</keyword>
<name>A0A8S0RAA7_OLEEU</name>
<dbReference type="FunFam" id="2.30.180.10:FF:000015">
    <property type="entry name" value="Fasciclin-like arabinogalactan protein 3"/>
    <property type="match status" value="1"/>
</dbReference>
<evidence type="ECO:0000259" key="13">
    <source>
        <dbReference type="PROSITE" id="PS50213"/>
    </source>
</evidence>
<dbReference type="InterPro" id="IPR036378">
    <property type="entry name" value="FAS1_dom_sf"/>
</dbReference>
<dbReference type="PROSITE" id="PS50213">
    <property type="entry name" value="FAS1"/>
    <property type="match status" value="1"/>
</dbReference>
<reference evidence="14 16" key="1">
    <citation type="submission" date="2019-12" db="EMBL/GenBank/DDBJ databases">
        <authorList>
            <person name="Alioto T."/>
            <person name="Alioto T."/>
            <person name="Gomez Garrido J."/>
        </authorList>
    </citation>
    <scope>NUCLEOTIDE SEQUENCE [LARGE SCALE GENOMIC DNA]</scope>
</reference>
<accession>A0A8S0RAA7</accession>
<feature type="region of interest" description="Disordered" evidence="11">
    <location>
        <begin position="177"/>
        <end position="238"/>
    </location>
</feature>
<sequence>MSAKITLLFSLAFVLLFCKANAANITKLLNQYPDFSSFNDYLTRTGLATDISSRQTITVLVVDNGNISPLSGKSDAAIKKILSVHVILDYYDVKKLENLPNKTAILTTLYQSSGQATGQEGFLNVTDVSSGSVAIGSAEKGESLGANLVKSIASQPYNISLLQISTLIIPLGIDNTTSKNSTSPSPSPRPASSPKNSPSPKKSPPSDSPSPSKSPGSPPVPSDAPAADSPAHDSPNEGTTLQLSPFVMFIIVSSAVWLISTI</sequence>
<proteinExistence type="inferred from homology"/>
<dbReference type="InterPro" id="IPR000782">
    <property type="entry name" value="FAS1_domain"/>
</dbReference>
<dbReference type="AlphaFoldDB" id="A0A8S0RAA7"/>
<evidence type="ECO:0000256" key="7">
    <source>
        <dbReference type="ARBA" id="ARBA00023136"/>
    </source>
</evidence>
<evidence type="ECO:0000313" key="14">
    <source>
        <dbReference type="EMBL" id="CAA2976118.1"/>
    </source>
</evidence>
<keyword evidence="7" id="KW-0472">Membrane</keyword>
<dbReference type="Gene3D" id="2.30.180.10">
    <property type="entry name" value="FAS1 domain"/>
    <property type="match status" value="1"/>
</dbReference>
<evidence type="ECO:0000256" key="10">
    <source>
        <dbReference type="ARBA" id="ARBA00024686"/>
    </source>
</evidence>
<evidence type="ECO:0000256" key="11">
    <source>
        <dbReference type="SAM" id="MobiDB-lite"/>
    </source>
</evidence>
<evidence type="ECO:0000256" key="2">
    <source>
        <dbReference type="ARBA" id="ARBA00007843"/>
    </source>
</evidence>
<dbReference type="EMBL" id="CACTIH010005539">
    <property type="protein sequence ID" value="CAA2996953.1"/>
    <property type="molecule type" value="Genomic_DNA"/>
</dbReference>
<comment type="function">
    <text evidence="10">May be a cell surface adhesion protein.</text>
</comment>
<dbReference type="PANTHER" id="PTHR32382:SF78">
    <property type="entry name" value="MUCIN-1-LIKE"/>
    <property type="match status" value="1"/>
</dbReference>
<keyword evidence="5 12" id="KW-0732">Signal</keyword>
<evidence type="ECO:0000256" key="1">
    <source>
        <dbReference type="ARBA" id="ARBA00004609"/>
    </source>
</evidence>
<comment type="similarity">
    <text evidence="2">Belongs to the fasciclin-like AGP family.</text>
</comment>
<comment type="caution">
    <text evidence="14">The sequence shown here is derived from an EMBL/GenBank/DDBJ whole genome shotgun (WGS) entry which is preliminary data.</text>
</comment>
<evidence type="ECO:0000256" key="5">
    <source>
        <dbReference type="ARBA" id="ARBA00022729"/>
    </source>
</evidence>
<feature type="chain" id="PRO_5036272794" description="FAS1 domain-containing protein" evidence="12">
    <location>
        <begin position="23"/>
        <end position="262"/>
    </location>
</feature>
<evidence type="ECO:0000256" key="3">
    <source>
        <dbReference type="ARBA" id="ARBA00022475"/>
    </source>
</evidence>
<organism evidence="14 16">
    <name type="scientific">Olea europaea subsp. europaea</name>
    <dbReference type="NCBI Taxonomy" id="158383"/>
    <lineage>
        <taxon>Eukaryota</taxon>
        <taxon>Viridiplantae</taxon>
        <taxon>Streptophyta</taxon>
        <taxon>Embryophyta</taxon>
        <taxon>Tracheophyta</taxon>
        <taxon>Spermatophyta</taxon>
        <taxon>Magnoliopsida</taxon>
        <taxon>eudicotyledons</taxon>
        <taxon>Gunneridae</taxon>
        <taxon>Pentapetalae</taxon>
        <taxon>asterids</taxon>
        <taxon>lamiids</taxon>
        <taxon>Lamiales</taxon>
        <taxon>Oleaceae</taxon>
        <taxon>Oleeae</taxon>
        <taxon>Olea</taxon>
    </lineage>
</organism>
<dbReference type="GO" id="GO:0005886">
    <property type="term" value="C:plasma membrane"/>
    <property type="evidence" value="ECO:0007669"/>
    <property type="project" value="UniProtKB-SubCell"/>
</dbReference>
<protein>
    <recommendedName>
        <fullName evidence="13">FAS1 domain-containing protein</fullName>
    </recommendedName>
</protein>
<comment type="subcellular location">
    <subcellularLocation>
        <location evidence="1">Cell membrane</location>
        <topology evidence="1">Lipid-anchor</topology>
        <topology evidence="1">GPI-anchor</topology>
    </subcellularLocation>
</comment>
<dbReference type="EMBL" id="CACTIH010002360">
    <property type="protein sequence ID" value="CAA2976118.1"/>
    <property type="molecule type" value="Genomic_DNA"/>
</dbReference>
<evidence type="ECO:0000256" key="12">
    <source>
        <dbReference type="SAM" id="SignalP"/>
    </source>
</evidence>
<evidence type="ECO:0000313" key="15">
    <source>
        <dbReference type="EMBL" id="CAA2996953.1"/>
    </source>
</evidence>